<gene>
    <name evidence="2" type="ORF">EVAR_4606_1</name>
</gene>
<dbReference type="OrthoDB" id="6413693at2759"/>
<feature type="region of interest" description="Disordered" evidence="1">
    <location>
        <begin position="222"/>
        <end position="269"/>
    </location>
</feature>
<evidence type="ECO:0000313" key="3">
    <source>
        <dbReference type="Proteomes" id="UP000299102"/>
    </source>
</evidence>
<reference evidence="2 3" key="1">
    <citation type="journal article" date="2019" name="Commun. Biol.">
        <title>The bagworm genome reveals a unique fibroin gene that provides high tensile strength.</title>
        <authorList>
            <person name="Kono N."/>
            <person name="Nakamura H."/>
            <person name="Ohtoshi R."/>
            <person name="Tomita M."/>
            <person name="Numata K."/>
            <person name="Arakawa K."/>
        </authorList>
    </citation>
    <scope>NUCLEOTIDE SEQUENCE [LARGE SCALE GENOMIC DNA]</scope>
</reference>
<evidence type="ECO:0000256" key="1">
    <source>
        <dbReference type="SAM" id="MobiDB-lite"/>
    </source>
</evidence>
<feature type="compositionally biased region" description="Low complexity" evidence="1">
    <location>
        <begin position="226"/>
        <end position="238"/>
    </location>
</feature>
<dbReference type="Proteomes" id="UP000299102">
    <property type="component" value="Unassembled WGS sequence"/>
</dbReference>
<feature type="compositionally biased region" description="Polar residues" evidence="1">
    <location>
        <begin position="248"/>
        <end position="269"/>
    </location>
</feature>
<name>A0A4C1SZ69_EUMVA</name>
<accession>A0A4C1SZ69</accession>
<dbReference type="EMBL" id="BGZK01000022">
    <property type="protein sequence ID" value="GBP06478.1"/>
    <property type="molecule type" value="Genomic_DNA"/>
</dbReference>
<sequence>MKKGPGIELLAYQELPNQSDCGYRVPAGLELPLAGLVTLPNVGLDEKYVTHSRYSTDFSDLTNNLHFKVSNQVNGYVQYVDYSKDYLPPPPKCDYAGSMTRSVDPNDPHKEIQSGYKLRPSNNNQAITALGVQAMGPDVIPFTPGDLCGGVDLCYAASYGNLYLKNNDPNKVYNNSIKAESTSAPPPYYSLKNSAAHQATATAISPSACPSRIRGRVFNANNVGTPSQVSNPSPHSSSALQILPPPNHSSQSNQIIKCNGGQTTSGTQV</sequence>
<protein>
    <submittedName>
        <fullName evidence="2">Uncharacterized protein</fullName>
    </submittedName>
</protein>
<keyword evidence="3" id="KW-1185">Reference proteome</keyword>
<dbReference type="AlphaFoldDB" id="A0A4C1SZ69"/>
<evidence type="ECO:0000313" key="2">
    <source>
        <dbReference type="EMBL" id="GBP06478.1"/>
    </source>
</evidence>
<proteinExistence type="predicted"/>
<comment type="caution">
    <text evidence="2">The sequence shown here is derived from an EMBL/GenBank/DDBJ whole genome shotgun (WGS) entry which is preliminary data.</text>
</comment>
<organism evidence="2 3">
    <name type="scientific">Eumeta variegata</name>
    <name type="common">Bagworm moth</name>
    <name type="synonym">Eumeta japonica</name>
    <dbReference type="NCBI Taxonomy" id="151549"/>
    <lineage>
        <taxon>Eukaryota</taxon>
        <taxon>Metazoa</taxon>
        <taxon>Ecdysozoa</taxon>
        <taxon>Arthropoda</taxon>
        <taxon>Hexapoda</taxon>
        <taxon>Insecta</taxon>
        <taxon>Pterygota</taxon>
        <taxon>Neoptera</taxon>
        <taxon>Endopterygota</taxon>
        <taxon>Lepidoptera</taxon>
        <taxon>Glossata</taxon>
        <taxon>Ditrysia</taxon>
        <taxon>Tineoidea</taxon>
        <taxon>Psychidae</taxon>
        <taxon>Oiketicinae</taxon>
        <taxon>Eumeta</taxon>
    </lineage>
</organism>